<dbReference type="OrthoDB" id="9776710at2"/>
<keyword evidence="3" id="KW-0813">Transport</keyword>
<evidence type="ECO:0000256" key="10">
    <source>
        <dbReference type="ARBA" id="ARBA00023004"/>
    </source>
</evidence>
<evidence type="ECO:0000256" key="6">
    <source>
        <dbReference type="ARBA" id="ARBA00022692"/>
    </source>
</evidence>
<keyword evidence="4" id="KW-1003">Cell membrane</keyword>
<dbReference type="GO" id="GO:0019646">
    <property type="term" value="P:aerobic electron transport chain"/>
    <property type="evidence" value="ECO:0007669"/>
    <property type="project" value="TreeGrafter"/>
</dbReference>
<sequence>MIDYSFLQHYWWFIISLIGGIFAFLMFVQGGQSMLFSLGKEDKHRFLMVNALGRKWEYTFTTLVTFGGALFASFPLFYSTSFGGAYWVWMLILFCFVIQAVSYEYMSKPGNTWGKKTYQVFLFLNGLLGTFLVGVAIATFFTGAEFAVNKGNIANLGVENVTGVVISQWQNPLHGLEALGDFRNWCLGFAVFFLTRTIACLFFINRLDDQELVARSRKFLIYNALPFVVFFLVFVIWTLLSTGYSVNPETKAIIEGVANKYFWNLVELPVVGIVFLIGVVLVLYGIIRTILSTSFTSGVWFSGVGTVLTVCALLLITGFNNTPYYPSSVNPQSSLTLQNSSSSEFTLTAMFYVSLLVPFVLAYIIYAWNALEKKKFKKEDLKEDGHVY</sequence>
<keyword evidence="10" id="KW-0408">Iron</keyword>
<comment type="subcellular location">
    <subcellularLocation>
        <location evidence="1">Cell membrane</location>
        <topology evidence="1">Multi-pass membrane protein</topology>
    </subcellularLocation>
</comment>
<evidence type="ECO:0000256" key="11">
    <source>
        <dbReference type="ARBA" id="ARBA00023136"/>
    </source>
</evidence>
<evidence type="ECO:0000313" key="14">
    <source>
        <dbReference type="Proteomes" id="UP000184480"/>
    </source>
</evidence>
<keyword evidence="6 12" id="KW-0812">Transmembrane</keyword>
<feature type="transmembrane region" description="Helical" evidence="12">
    <location>
        <begin position="219"/>
        <end position="240"/>
    </location>
</feature>
<feature type="transmembrane region" description="Helical" evidence="12">
    <location>
        <begin position="118"/>
        <end position="141"/>
    </location>
</feature>
<dbReference type="PANTHER" id="PTHR43141">
    <property type="entry name" value="CYTOCHROME BD2 SUBUNIT II"/>
    <property type="match status" value="1"/>
</dbReference>
<feature type="transmembrane region" description="Helical" evidence="12">
    <location>
        <begin position="349"/>
        <end position="368"/>
    </location>
</feature>
<protein>
    <submittedName>
        <fullName evidence="13">Cytochrome d ubiquinol oxidase subunit II</fullName>
    </submittedName>
</protein>
<feature type="transmembrane region" description="Helical" evidence="12">
    <location>
        <begin position="182"/>
        <end position="207"/>
    </location>
</feature>
<dbReference type="PANTHER" id="PTHR43141:SF5">
    <property type="entry name" value="CYTOCHROME BD-I UBIQUINOL OXIDASE SUBUNIT 2"/>
    <property type="match status" value="1"/>
</dbReference>
<dbReference type="GO" id="GO:0009055">
    <property type="term" value="F:electron transfer activity"/>
    <property type="evidence" value="ECO:0007669"/>
    <property type="project" value="TreeGrafter"/>
</dbReference>
<keyword evidence="5" id="KW-0349">Heme</keyword>
<feature type="transmembrane region" description="Helical" evidence="12">
    <location>
        <begin position="84"/>
        <end position="106"/>
    </location>
</feature>
<dbReference type="AlphaFoldDB" id="A0A1M5DY27"/>
<dbReference type="EMBL" id="FQUC01000009">
    <property type="protein sequence ID" value="SHF71816.1"/>
    <property type="molecule type" value="Genomic_DNA"/>
</dbReference>
<gene>
    <name evidence="13" type="ORF">SAMN05444362_10987</name>
</gene>
<dbReference type="Pfam" id="PF02322">
    <property type="entry name" value="Cyt_bd_oxida_II"/>
    <property type="match status" value="1"/>
</dbReference>
<keyword evidence="11 12" id="KW-0472">Membrane</keyword>
<feature type="transmembrane region" description="Helical" evidence="12">
    <location>
        <begin position="299"/>
        <end position="319"/>
    </location>
</feature>
<dbReference type="STRING" id="1346286.SAMN05444362_10987"/>
<comment type="similarity">
    <text evidence="2">Belongs to the cytochrome ubiquinol oxidase subunit 2 family.</text>
</comment>
<dbReference type="RefSeq" id="WP_062179886.1">
    <property type="nucleotide sequence ID" value="NZ_BBXL01000008.1"/>
</dbReference>
<feature type="transmembrane region" description="Helical" evidence="12">
    <location>
        <begin position="58"/>
        <end position="78"/>
    </location>
</feature>
<evidence type="ECO:0000256" key="2">
    <source>
        <dbReference type="ARBA" id="ARBA00007543"/>
    </source>
</evidence>
<keyword evidence="8" id="KW-0249">Electron transport</keyword>
<organism evidence="13 14">
    <name type="scientific">Dysgonomonas macrotermitis</name>
    <dbReference type="NCBI Taxonomy" id="1346286"/>
    <lineage>
        <taxon>Bacteria</taxon>
        <taxon>Pseudomonadati</taxon>
        <taxon>Bacteroidota</taxon>
        <taxon>Bacteroidia</taxon>
        <taxon>Bacteroidales</taxon>
        <taxon>Dysgonomonadaceae</taxon>
        <taxon>Dysgonomonas</taxon>
    </lineage>
</organism>
<evidence type="ECO:0000256" key="8">
    <source>
        <dbReference type="ARBA" id="ARBA00022982"/>
    </source>
</evidence>
<dbReference type="GO" id="GO:0046872">
    <property type="term" value="F:metal ion binding"/>
    <property type="evidence" value="ECO:0007669"/>
    <property type="project" value="UniProtKB-KW"/>
</dbReference>
<dbReference type="GO" id="GO:0016682">
    <property type="term" value="F:oxidoreductase activity, acting on diphenols and related substances as donors, oxygen as acceptor"/>
    <property type="evidence" value="ECO:0007669"/>
    <property type="project" value="TreeGrafter"/>
</dbReference>
<dbReference type="InterPro" id="IPR003317">
    <property type="entry name" value="Cyt-d_oxidase_su2"/>
</dbReference>
<dbReference type="Proteomes" id="UP000184480">
    <property type="component" value="Unassembled WGS sequence"/>
</dbReference>
<keyword evidence="9 12" id="KW-1133">Transmembrane helix</keyword>
<evidence type="ECO:0000256" key="12">
    <source>
        <dbReference type="SAM" id="Phobius"/>
    </source>
</evidence>
<dbReference type="GO" id="GO:0005886">
    <property type="term" value="C:plasma membrane"/>
    <property type="evidence" value="ECO:0007669"/>
    <property type="project" value="UniProtKB-SubCell"/>
</dbReference>
<keyword evidence="7" id="KW-0479">Metal-binding</keyword>
<proteinExistence type="inferred from homology"/>
<reference evidence="14" key="1">
    <citation type="submission" date="2016-11" db="EMBL/GenBank/DDBJ databases">
        <authorList>
            <person name="Varghese N."/>
            <person name="Submissions S."/>
        </authorList>
    </citation>
    <scope>NUCLEOTIDE SEQUENCE [LARGE SCALE GENOMIC DNA]</scope>
    <source>
        <strain evidence="14">DSM 27370</strain>
    </source>
</reference>
<evidence type="ECO:0000256" key="9">
    <source>
        <dbReference type="ARBA" id="ARBA00022989"/>
    </source>
</evidence>
<evidence type="ECO:0000256" key="1">
    <source>
        <dbReference type="ARBA" id="ARBA00004651"/>
    </source>
</evidence>
<evidence type="ECO:0000256" key="3">
    <source>
        <dbReference type="ARBA" id="ARBA00022448"/>
    </source>
</evidence>
<feature type="transmembrane region" description="Helical" evidence="12">
    <location>
        <begin position="12"/>
        <end position="38"/>
    </location>
</feature>
<dbReference type="GO" id="GO:0070069">
    <property type="term" value="C:cytochrome complex"/>
    <property type="evidence" value="ECO:0007669"/>
    <property type="project" value="TreeGrafter"/>
</dbReference>
<evidence type="ECO:0000256" key="4">
    <source>
        <dbReference type="ARBA" id="ARBA00022475"/>
    </source>
</evidence>
<evidence type="ECO:0000256" key="7">
    <source>
        <dbReference type="ARBA" id="ARBA00022723"/>
    </source>
</evidence>
<accession>A0A1M5DY27</accession>
<evidence type="ECO:0000313" key="13">
    <source>
        <dbReference type="EMBL" id="SHF71816.1"/>
    </source>
</evidence>
<name>A0A1M5DY27_9BACT</name>
<evidence type="ECO:0000256" key="5">
    <source>
        <dbReference type="ARBA" id="ARBA00022617"/>
    </source>
</evidence>
<keyword evidence="14" id="KW-1185">Reference proteome</keyword>
<feature type="transmembrane region" description="Helical" evidence="12">
    <location>
        <begin position="268"/>
        <end position="287"/>
    </location>
</feature>